<dbReference type="EMBL" id="BAABGL010000015">
    <property type="protein sequence ID" value="GAA4392451.1"/>
    <property type="molecule type" value="Genomic_DNA"/>
</dbReference>
<dbReference type="InterPro" id="IPR023393">
    <property type="entry name" value="START-like_dom_sf"/>
</dbReference>
<evidence type="ECO:0000256" key="1">
    <source>
        <dbReference type="SAM" id="MobiDB-lite"/>
    </source>
</evidence>
<feature type="region of interest" description="Disordered" evidence="1">
    <location>
        <begin position="206"/>
        <end position="262"/>
    </location>
</feature>
<comment type="caution">
    <text evidence="2">The sequence shown here is derived from an EMBL/GenBank/DDBJ whole genome shotgun (WGS) entry which is preliminary data.</text>
</comment>
<evidence type="ECO:0000313" key="2">
    <source>
        <dbReference type="EMBL" id="GAA4392451.1"/>
    </source>
</evidence>
<proteinExistence type="predicted"/>
<dbReference type="SUPFAM" id="SSF55961">
    <property type="entry name" value="Bet v1-like"/>
    <property type="match status" value="2"/>
</dbReference>
<keyword evidence="3" id="KW-1185">Reference proteome</keyword>
<reference evidence="3" key="1">
    <citation type="journal article" date="2019" name="Int. J. Syst. Evol. Microbiol.">
        <title>The Global Catalogue of Microorganisms (GCM) 10K type strain sequencing project: providing services to taxonomists for standard genome sequencing and annotation.</title>
        <authorList>
            <consortium name="The Broad Institute Genomics Platform"/>
            <consortium name="The Broad Institute Genome Sequencing Center for Infectious Disease"/>
            <person name="Wu L."/>
            <person name="Ma J."/>
        </authorList>
    </citation>
    <scope>NUCLEOTIDE SEQUENCE [LARGE SCALE GENOMIC DNA]</scope>
    <source>
        <strain evidence="3">JCM 17808</strain>
    </source>
</reference>
<gene>
    <name evidence="2" type="ORF">GCM10023167_20680</name>
</gene>
<organism evidence="2 3">
    <name type="scientific">Brevibacterium pityocampae</name>
    <dbReference type="NCBI Taxonomy" id="506594"/>
    <lineage>
        <taxon>Bacteria</taxon>
        <taxon>Bacillati</taxon>
        <taxon>Actinomycetota</taxon>
        <taxon>Actinomycetes</taxon>
        <taxon>Micrococcales</taxon>
        <taxon>Brevibacteriaceae</taxon>
        <taxon>Brevibacterium</taxon>
    </lineage>
</organism>
<evidence type="ECO:0000313" key="3">
    <source>
        <dbReference type="Proteomes" id="UP001500642"/>
    </source>
</evidence>
<feature type="compositionally biased region" description="Basic and acidic residues" evidence="1">
    <location>
        <begin position="250"/>
        <end position="262"/>
    </location>
</feature>
<feature type="compositionally biased region" description="Low complexity" evidence="1">
    <location>
        <begin position="65"/>
        <end position="85"/>
    </location>
</feature>
<feature type="compositionally biased region" description="Acidic residues" evidence="1">
    <location>
        <begin position="212"/>
        <end position="221"/>
    </location>
</feature>
<dbReference type="RefSeq" id="WP_137319041.1">
    <property type="nucleotide sequence ID" value="NZ_BAABGL010000015.1"/>
</dbReference>
<accession>A0ABP8JL28</accession>
<dbReference type="Proteomes" id="UP001500642">
    <property type="component" value="Unassembled WGS sequence"/>
</dbReference>
<protein>
    <recommendedName>
        <fullName evidence="4">Activator of Hsp90 ATPase homolog 1-like protein</fullName>
    </recommendedName>
</protein>
<dbReference type="Gene3D" id="3.30.530.20">
    <property type="match status" value="1"/>
</dbReference>
<evidence type="ECO:0008006" key="4">
    <source>
        <dbReference type="Google" id="ProtNLM"/>
    </source>
</evidence>
<name>A0ABP8JL28_9MICO</name>
<feature type="region of interest" description="Disordered" evidence="1">
    <location>
        <begin position="58"/>
        <end position="117"/>
    </location>
</feature>
<sequence>MIDASLIVWESGTDLVIDTEVDASPAEVWRRIADADECAEWFAPFTRVDDDRVRFRLDDGEDVAGPDSPGSSPGSGTPGTDRSGVGSTGSGTPGSDSAGTYGADEAGPADPEAGGSLEAEVLSCEEDSHVLLEFAALGRLGISLRPTNDGTRISLTCTFATAEEAAEILPEVGPVWETHLRLLREAVGAGASDVPESELTARYEQLAAQAQDDSDSNDPEDTDRPGEESTGIDYGSHDFGSHDPGVPGAPERRPGGDGPHDR</sequence>